<dbReference type="SUPFAM" id="SSF109854">
    <property type="entry name" value="DinB/YfiT-like putative metalloenzymes"/>
    <property type="match status" value="1"/>
</dbReference>
<dbReference type="NCBIfam" id="TIGR03083">
    <property type="entry name" value="maleylpyruvate isomerase family mycothiol-dependent enzyme"/>
    <property type="match status" value="1"/>
</dbReference>
<dbReference type="AlphaFoldDB" id="A0A6J6TRS1"/>
<evidence type="ECO:0000313" key="5">
    <source>
        <dbReference type="EMBL" id="CAB5010295.1"/>
    </source>
</evidence>
<reference evidence="3" key="1">
    <citation type="submission" date="2020-05" db="EMBL/GenBank/DDBJ databases">
        <authorList>
            <person name="Chiriac C."/>
            <person name="Salcher M."/>
            <person name="Ghai R."/>
            <person name="Kavagutti S V."/>
        </authorList>
    </citation>
    <scope>NUCLEOTIDE SEQUENCE</scope>
</reference>
<dbReference type="GO" id="GO:0046872">
    <property type="term" value="F:metal ion binding"/>
    <property type="evidence" value="ECO:0007669"/>
    <property type="project" value="InterPro"/>
</dbReference>
<sequence length="183" mass="19070">MEGNEQLATIIPMLASVGRGISIEQHAGPTPCAAFTVAGVLEHMASLASGFAPAFRGDPPPATPAVGTLESRYQQALTDLLSAVMSPGAMERVVETPFGPMPGAVFARLVAFDGLVHGWDLASSTGQPWNPPVELVLEVDAFARQAIGPELRDGDTFAGEAEPPPAATPLQRLIAFSGRTVRV</sequence>
<dbReference type="EMBL" id="CAESGF010000034">
    <property type="protein sequence ID" value="CAB4365508.1"/>
    <property type="molecule type" value="Genomic_DNA"/>
</dbReference>
<dbReference type="InterPro" id="IPR034660">
    <property type="entry name" value="DinB/YfiT-like"/>
</dbReference>
<dbReference type="Gene3D" id="1.20.120.450">
    <property type="entry name" value="dinb family like domain"/>
    <property type="match status" value="1"/>
</dbReference>
<name>A0A6J6TRS1_9ZZZZ</name>
<dbReference type="EMBL" id="CAFBMT010000041">
    <property type="protein sequence ID" value="CAB4959174.1"/>
    <property type="molecule type" value="Genomic_DNA"/>
</dbReference>
<dbReference type="EMBL" id="CAFBOL010000106">
    <property type="protein sequence ID" value="CAB5010295.1"/>
    <property type="molecule type" value="Genomic_DNA"/>
</dbReference>
<accession>A0A6J6TRS1</accession>
<proteinExistence type="predicted"/>
<dbReference type="InterPro" id="IPR017520">
    <property type="entry name" value="CHP03086"/>
</dbReference>
<dbReference type="Pfam" id="PF11716">
    <property type="entry name" value="MDMPI_N"/>
    <property type="match status" value="1"/>
</dbReference>
<dbReference type="NCBIfam" id="TIGR03086">
    <property type="entry name" value="TIGR03086 family metal-binding protein"/>
    <property type="match status" value="1"/>
</dbReference>
<dbReference type="EMBL" id="CAEZYF010000039">
    <property type="protein sequence ID" value="CAB4749444.1"/>
    <property type="molecule type" value="Genomic_DNA"/>
</dbReference>
<dbReference type="InterPro" id="IPR017517">
    <property type="entry name" value="Maleyloyr_isom"/>
</dbReference>
<dbReference type="InterPro" id="IPR024344">
    <property type="entry name" value="MDMPI_metal-binding"/>
</dbReference>
<evidence type="ECO:0000313" key="3">
    <source>
        <dbReference type="EMBL" id="CAB4749444.1"/>
    </source>
</evidence>
<organism evidence="3">
    <name type="scientific">freshwater metagenome</name>
    <dbReference type="NCBI Taxonomy" id="449393"/>
    <lineage>
        <taxon>unclassified sequences</taxon>
        <taxon>metagenomes</taxon>
        <taxon>ecological metagenomes</taxon>
    </lineage>
</organism>
<evidence type="ECO:0000313" key="2">
    <source>
        <dbReference type="EMBL" id="CAB4365508.1"/>
    </source>
</evidence>
<feature type="domain" description="Mycothiol-dependent maleylpyruvate isomerase metal-binding" evidence="1">
    <location>
        <begin position="14"/>
        <end position="122"/>
    </location>
</feature>
<gene>
    <name evidence="3" type="ORF">UFOPK2656_03452</name>
    <name evidence="4" type="ORF">UFOPK3651_03394</name>
    <name evidence="5" type="ORF">UFOPK3931_02774</name>
    <name evidence="2" type="ORF">UFOPK4189_03251</name>
</gene>
<evidence type="ECO:0000259" key="1">
    <source>
        <dbReference type="Pfam" id="PF11716"/>
    </source>
</evidence>
<evidence type="ECO:0000313" key="4">
    <source>
        <dbReference type="EMBL" id="CAB4959174.1"/>
    </source>
</evidence>
<protein>
    <submittedName>
        <fullName evidence="3">Unannotated protein</fullName>
    </submittedName>
</protein>